<keyword evidence="9" id="KW-0675">Receptor</keyword>
<comment type="caution">
    <text evidence="20">The sequence shown here is derived from an EMBL/GenBank/DDBJ whole genome shotgun (WGS) entry which is preliminary data.</text>
</comment>
<keyword evidence="5 16" id="KW-0812">Transmembrane</keyword>
<evidence type="ECO:0000313" key="21">
    <source>
        <dbReference type="Proteomes" id="UP001487740"/>
    </source>
</evidence>
<feature type="binding site" evidence="13">
    <location>
        <position position="700"/>
    </location>
    <ligand>
        <name>L-glutamate</name>
        <dbReference type="ChEBI" id="CHEBI:29985"/>
    </ligand>
</feature>
<feature type="site" description="Interaction with the cone snail toxin Con-ikot-ikot" evidence="14">
    <location>
        <position position="831"/>
    </location>
</feature>
<keyword evidence="15" id="KW-1015">Disulfide bond</keyword>
<evidence type="ECO:0000256" key="10">
    <source>
        <dbReference type="ARBA" id="ARBA00023180"/>
    </source>
</evidence>
<dbReference type="SUPFAM" id="SSF81324">
    <property type="entry name" value="Voltage-gated potassium channels"/>
    <property type="match status" value="1"/>
</dbReference>
<name>A0AAW0UK46_SCYPA</name>
<dbReference type="CDD" id="cd13717">
    <property type="entry name" value="PBP2_iGluR_putative"/>
    <property type="match status" value="1"/>
</dbReference>
<dbReference type="FunFam" id="3.40.190.10:FF:000142">
    <property type="entry name" value="Ionotropic receptor 25a"/>
    <property type="match status" value="1"/>
</dbReference>
<dbReference type="GO" id="GO:0038023">
    <property type="term" value="F:signaling receptor activity"/>
    <property type="evidence" value="ECO:0007669"/>
    <property type="project" value="InterPro"/>
</dbReference>
<protein>
    <recommendedName>
        <fullName evidence="22">Ionotropic receptor 25a</fullName>
    </recommendedName>
</protein>
<keyword evidence="3" id="KW-0813">Transport</keyword>
<keyword evidence="10" id="KW-0325">Glycoprotein</keyword>
<keyword evidence="4" id="KW-1003">Cell membrane</keyword>
<dbReference type="GO" id="GO:0015276">
    <property type="term" value="F:ligand-gated monoatomic ion channel activity"/>
    <property type="evidence" value="ECO:0007669"/>
    <property type="project" value="InterPro"/>
</dbReference>
<reference evidence="20 21" key="1">
    <citation type="submission" date="2023-03" db="EMBL/GenBank/DDBJ databases">
        <title>High-quality genome of Scylla paramamosain provides insights in environmental adaptation.</title>
        <authorList>
            <person name="Zhang L."/>
        </authorList>
    </citation>
    <scope>NUCLEOTIDE SEQUENCE [LARGE SCALE GENOMIC DNA]</scope>
    <source>
        <strain evidence="20">LZ_2023a</strain>
        <tissue evidence="20">Muscle</tissue>
    </source>
</reference>
<feature type="binding site" evidence="13">
    <location>
        <position position="535"/>
    </location>
    <ligand>
        <name>L-glutamate</name>
        <dbReference type="ChEBI" id="CHEBI:29985"/>
    </ligand>
</feature>
<dbReference type="AlphaFoldDB" id="A0AAW0UK46"/>
<feature type="signal peptide" evidence="17">
    <location>
        <begin position="1"/>
        <end position="30"/>
    </location>
</feature>
<feature type="binding site" evidence="13">
    <location>
        <position position="785"/>
    </location>
    <ligand>
        <name>L-glutamate</name>
        <dbReference type="ChEBI" id="CHEBI:29985"/>
    </ligand>
</feature>
<evidence type="ECO:0000256" key="16">
    <source>
        <dbReference type="SAM" id="Phobius"/>
    </source>
</evidence>
<dbReference type="Gene3D" id="3.40.190.10">
    <property type="entry name" value="Periplasmic binding protein-like II"/>
    <property type="match status" value="2"/>
</dbReference>
<dbReference type="EMBL" id="JARAKH010000011">
    <property type="protein sequence ID" value="KAK8399558.1"/>
    <property type="molecule type" value="Genomic_DNA"/>
</dbReference>
<sequence>MAWAALGQSREARVLFLLYLAAVTLSYVAAQTGVNIMVMHEVENEQATQGIVAAVKYLQKNTGEGVTIGSQVFIPLKKGDDVEATVNETCAKLDEAIAADTKPHIVLDATSTGLISETVKSFTRALALPTFSASYGQEGDIREWRDLTEEEEKYLVQAMPPGDILVMAVRDIVETQNITNAAIIYDDTFVMDHKYKSLLLNLPCRHILTKAEQTEMDLRKQTKRLMDADIVNYFAVGTQKTISRILDAATANSMFGRKYSWYALSKGKEDIQCGCENSSVVYLRPHPSPDTRGRITMLQRDYGLTAQPIIDSVFYFDFTIRGHQGGREGKYNNFEYVRCDDYSEDNPIIRNDLDLRSALQRVTMTNTWGNLKWGMNGMTFPEIPLTMDKFLILAGRTAERKPLGEWAAGMPGTLMFKSGMNLVDHQASIDPVSRLLLFLLLLLQAVTVYRVTTVRQAPFIMQKTNEEGEIEFYGYCIDLINEIKEIVEFEYEIYEAPDGKFGTMSETMEWDGMIKELVEKRADIALAPLSVMAERENVVDFTVPYYDLVGITILMKKPKVPTSLFKFLTVLEPEVWVCILFAYGFTSVLLYVFDRFSPYSYQNNKEKYKDDDEKREFTFKECLWFCMTSLTPQGGGEAPKNLSGRLVAATWWLFGFIIIASYTANLAAFLTVSRLDTPIESLDDLSKQYKVQYAPLNGSSTQTYFERMAYIEHKFYEIWKDMSLNDSMSPVERAKLAVWDYPVSDKYTKMWQSMQEAGLPTSLAGAVERVRKSTSSSEGFAYIGEATEVGYITLTSCDMLLVGEEFSRKPYAVAVTKGSPLKDQMSGAILKLLNQRKLETLKERWWNQNPEKKVCEKDDDQSDGISIENIGGVFIVIFVGIGLACVTLAFEYWWYKHRKAPRVSDSGRVLNVKSDMSKTNFGQEKSNFQTEYNSQENMKGLVTSVQEEEFPDPT</sequence>
<keyword evidence="11" id="KW-1071">Ligand-gated ion channel</keyword>
<evidence type="ECO:0000259" key="19">
    <source>
        <dbReference type="SMART" id="SM00918"/>
    </source>
</evidence>
<feature type="binding site" evidence="13">
    <location>
        <position position="530"/>
    </location>
    <ligand>
        <name>L-glutamate</name>
        <dbReference type="ChEBI" id="CHEBI:29985"/>
    </ligand>
</feature>
<evidence type="ECO:0000256" key="13">
    <source>
        <dbReference type="PIRSR" id="PIRSR601508-1"/>
    </source>
</evidence>
<dbReference type="InterPro" id="IPR001320">
    <property type="entry name" value="Iontro_rcpt_C"/>
</dbReference>
<evidence type="ECO:0000256" key="7">
    <source>
        <dbReference type="ARBA" id="ARBA00023065"/>
    </source>
</evidence>
<keyword evidence="6 16" id="KW-1133">Transmembrane helix</keyword>
<feature type="site" description="Crucial to convey clamshell closure to channel opening" evidence="14">
    <location>
        <position position="679"/>
    </location>
</feature>
<feature type="disulfide bond" evidence="15">
    <location>
        <begin position="90"/>
        <end position="339"/>
    </location>
</feature>
<proteinExistence type="inferred from homology"/>
<evidence type="ECO:0000256" key="11">
    <source>
        <dbReference type="ARBA" id="ARBA00023286"/>
    </source>
</evidence>
<dbReference type="SMART" id="SM00079">
    <property type="entry name" value="PBPe"/>
    <property type="match status" value="1"/>
</dbReference>
<feature type="binding site" evidence="13">
    <location>
        <position position="701"/>
    </location>
    <ligand>
        <name>L-glutamate</name>
        <dbReference type="ChEBI" id="CHEBI:29985"/>
    </ligand>
</feature>
<accession>A0AAW0UK46</accession>
<dbReference type="SUPFAM" id="SSF53850">
    <property type="entry name" value="Periplasmic binding protein-like II"/>
    <property type="match status" value="1"/>
</dbReference>
<evidence type="ECO:0000259" key="18">
    <source>
        <dbReference type="SMART" id="SM00079"/>
    </source>
</evidence>
<evidence type="ECO:0000256" key="3">
    <source>
        <dbReference type="ARBA" id="ARBA00022448"/>
    </source>
</evidence>
<dbReference type="InterPro" id="IPR015683">
    <property type="entry name" value="Ionotropic_Glu_rcpt"/>
</dbReference>
<comment type="similarity">
    <text evidence="2">Belongs to the glutamate-gated ion channel (TC 1.A.10.1) family.</text>
</comment>
<dbReference type="Proteomes" id="UP001487740">
    <property type="component" value="Unassembled WGS sequence"/>
</dbReference>
<keyword evidence="8 16" id="KW-0472">Membrane</keyword>
<evidence type="ECO:0000256" key="1">
    <source>
        <dbReference type="ARBA" id="ARBA00004651"/>
    </source>
</evidence>
<keyword evidence="12" id="KW-0407">Ion channel</keyword>
<dbReference type="GO" id="GO:0005886">
    <property type="term" value="C:plasma membrane"/>
    <property type="evidence" value="ECO:0007669"/>
    <property type="project" value="UniProtKB-SubCell"/>
</dbReference>
<feature type="binding site" evidence="13">
    <location>
        <position position="528"/>
    </location>
    <ligand>
        <name>L-glutamate</name>
        <dbReference type="ChEBI" id="CHEBI:29985"/>
    </ligand>
</feature>
<dbReference type="Pfam" id="PF10613">
    <property type="entry name" value="Lig_chan-Glu_bd"/>
    <property type="match status" value="1"/>
</dbReference>
<feature type="transmembrane region" description="Helical" evidence="16">
    <location>
        <begin position="651"/>
        <end position="672"/>
    </location>
</feature>
<evidence type="ECO:0000256" key="6">
    <source>
        <dbReference type="ARBA" id="ARBA00022989"/>
    </source>
</evidence>
<dbReference type="PANTHER" id="PTHR18966">
    <property type="entry name" value="IONOTROPIC GLUTAMATE RECEPTOR"/>
    <property type="match status" value="1"/>
</dbReference>
<dbReference type="Gene3D" id="3.40.50.2300">
    <property type="match status" value="2"/>
</dbReference>
<dbReference type="FunFam" id="1.10.287.70:FF:000080">
    <property type="entry name" value="Glutamate receptor ionotropic, kainate"/>
    <property type="match status" value="1"/>
</dbReference>
<evidence type="ECO:0000256" key="8">
    <source>
        <dbReference type="ARBA" id="ARBA00023136"/>
    </source>
</evidence>
<evidence type="ECO:0000313" key="20">
    <source>
        <dbReference type="EMBL" id="KAK8399558.1"/>
    </source>
</evidence>
<feature type="domain" description="Ionotropic glutamate receptor C-terminal" evidence="18">
    <location>
        <begin position="448"/>
        <end position="848"/>
    </location>
</feature>
<evidence type="ECO:0000256" key="14">
    <source>
        <dbReference type="PIRSR" id="PIRSR601508-2"/>
    </source>
</evidence>
<feature type="transmembrane region" description="Helical" evidence="16">
    <location>
        <begin position="575"/>
        <end position="593"/>
    </location>
</feature>
<evidence type="ECO:0000256" key="9">
    <source>
        <dbReference type="ARBA" id="ARBA00023170"/>
    </source>
</evidence>
<feature type="disulfide bond" evidence="15">
    <location>
        <begin position="797"/>
        <end position="855"/>
    </location>
</feature>
<evidence type="ECO:0000256" key="4">
    <source>
        <dbReference type="ARBA" id="ARBA00022475"/>
    </source>
</evidence>
<organism evidence="20 21">
    <name type="scientific">Scylla paramamosain</name>
    <name type="common">Mud crab</name>
    <dbReference type="NCBI Taxonomy" id="85552"/>
    <lineage>
        <taxon>Eukaryota</taxon>
        <taxon>Metazoa</taxon>
        <taxon>Ecdysozoa</taxon>
        <taxon>Arthropoda</taxon>
        <taxon>Crustacea</taxon>
        <taxon>Multicrustacea</taxon>
        <taxon>Malacostraca</taxon>
        <taxon>Eumalacostraca</taxon>
        <taxon>Eucarida</taxon>
        <taxon>Decapoda</taxon>
        <taxon>Pleocyemata</taxon>
        <taxon>Brachyura</taxon>
        <taxon>Eubrachyura</taxon>
        <taxon>Portunoidea</taxon>
        <taxon>Portunidae</taxon>
        <taxon>Portuninae</taxon>
        <taxon>Scylla</taxon>
    </lineage>
</organism>
<evidence type="ECO:0008006" key="22">
    <source>
        <dbReference type="Google" id="ProtNLM"/>
    </source>
</evidence>
<comment type="subcellular location">
    <subcellularLocation>
        <location evidence="1">Cell membrane</location>
        <topology evidence="1">Multi-pass membrane protein</topology>
    </subcellularLocation>
</comment>
<evidence type="ECO:0000256" key="12">
    <source>
        <dbReference type="ARBA" id="ARBA00023303"/>
    </source>
</evidence>
<dbReference type="PRINTS" id="PR00177">
    <property type="entry name" value="NMDARECEPTOR"/>
</dbReference>
<feature type="chain" id="PRO_5043575711" description="Ionotropic receptor 25a" evidence="17">
    <location>
        <begin position="31"/>
        <end position="954"/>
    </location>
</feature>
<gene>
    <name evidence="20" type="ORF">O3P69_003546</name>
</gene>
<dbReference type="InterPro" id="IPR019594">
    <property type="entry name" value="Glu/Gly-bd"/>
</dbReference>
<keyword evidence="17" id="KW-0732">Signal</keyword>
<feature type="transmembrane region" description="Helical" evidence="16">
    <location>
        <begin position="870"/>
        <end position="895"/>
    </location>
</feature>
<dbReference type="SMART" id="SM00918">
    <property type="entry name" value="Lig_chan-Glu_bd"/>
    <property type="match status" value="1"/>
</dbReference>
<feature type="domain" description="Ionotropic glutamate receptor L-glutamate and glycine-binding" evidence="19">
    <location>
        <begin position="458"/>
        <end position="519"/>
    </location>
</feature>
<dbReference type="InterPro" id="IPR001508">
    <property type="entry name" value="Iono_Glu_rcpt_met"/>
</dbReference>
<evidence type="ECO:0000256" key="15">
    <source>
        <dbReference type="PIRSR" id="PIRSR601508-3"/>
    </source>
</evidence>
<keyword evidence="7" id="KW-0406">Ion transport</keyword>
<evidence type="ECO:0000256" key="2">
    <source>
        <dbReference type="ARBA" id="ARBA00008685"/>
    </source>
</evidence>
<evidence type="ECO:0000256" key="5">
    <source>
        <dbReference type="ARBA" id="ARBA00022692"/>
    </source>
</evidence>
<evidence type="ECO:0000256" key="17">
    <source>
        <dbReference type="SAM" id="SignalP"/>
    </source>
</evidence>
<dbReference type="Pfam" id="PF00060">
    <property type="entry name" value="Lig_chan"/>
    <property type="match status" value="1"/>
</dbReference>
<keyword evidence="21" id="KW-1185">Reference proteome</keyword>
<dbReference type="Gene3D" id="1.10.287.70">
    <property type="match status" value="1"/>
</dbReference>